<dbReference type="AlphaFoldDB" id="A0A5C6RL99"/>
<name>A0A5C6RL99_9BACT</name>
<dbReference type="RefSeq" id="WP_147167905.1">
    <property type="nucleotide sequence ID" value="NZ_VOOR01000025.1"/>
</dbReference>
<reference evidence="2 3" key="1">
    <citation type="submission" date="2019-08" db="EMBL/GenBank/DDBJ databases">
        <title>Genome of Phaeodactylibacter luteus.</title>
        <authorList>
            <person name="Bowman J.P."/>
        </authorList>
    </citation>
    <scope>NUCLEOTIDE SEQUENCE [LARGE SCALE GENOMIC DNA]</scope>
    <source>
        <strain evidence="2 3">KCTC 42180</strain>
    </source>
</reference>
<comment type="caution">
    <text evidence="2">The sequence shown here is derived from an EMBL/GenBank/DDBJ whole genome shotgun (WGS) entry which is preliminary data.</text>
</comment>
<dbReference type="OrthoDB" id="9899311at2"/>
<protein>
    <submittedName>
        <fullName evidence="2">Uncharacterized protein</fullName>
    </submittedName>
</protein>
<gene>
    <name evidence="2" type="ORF">FRY97_12625</name>
</gene>
<proteinExistence type="predicted"/>
<dbReference type="EMBL" id="VOOR01000025">
    <property type="protein sequence ID" value="TXB62689.1"/>
    <property type="molecule type" value="Genomic_DNA"/>
</dbReference>
<evidence type="ECO:0000256" key="1">
    <source>
        <dbReference type="SAM" id="MobiDB-lite"/>
    </source>
</evidence>
<evidence type="ECO:0000313" key="2">
    <source>
        <dbReference type="EMBL" id="TXB62689.1"/>
    </source>
</evidence>
<evidence type="ECO:0000313" key="3">
    <source>
        <dbReference type="Proteomes" id="UP000321580"/>
    </source>
</evidence>
<sequence>MSGIREVLGFAFWVDNGKPAPIQALLNGHAGYSKERTAIMHDLEEERKSAKSKNGRKKLGGTAPNP</sequence>
<accession>A0A5C6RL99</accession>
<keyword evidence="3" id="KW-1185">Reference proteome</keyword>
<feature type="compositionally biased region" description="Basic residues" evidence="1">
    <location>
        <begin position="50"/>
        <end position="59"/>
    </location>
</feature>
<organism evidence="2 3">
    <name type="scientific">Phaeodactylibacter luteus</name>
    <dbReference type="NCBI Taxonomy" id="1564516"/>
    <lineage>
        <taxon>Bacteria</taxon>
        <taxon>Pseudomonadati</taxon>
        <taxon>Bacteroidota</taxon>
        <taxon>Saprospiria</taxon>
        <taxon>Saprospirales</taxon>
        <taxon>Haliscomenobacteraceae</taxon>
        <taxon>Phaeodactylibacter</taxon>
    </lineage>
</organism>
<dbReference type="Proteomes" id="UP000321580">
    <property type="component" value="Unassembled WGS sequence"/>
</dbReference>
<feature type="region of interest" description="Disordered" evidence="1">
    <location>
        <begin position="45"/>
        <end position="66"/>
    </location>
</feature>